<sequence>MLSSKGRKIPESPWGSPIPIEDGDGDVKRFSDGDGDGDGDEAHKRGWGWLMVSKYASLNEPYNARKSQNREVFSEIIRKELELNEQELSMREHKQRLKDELFHMQPNHLT</sequence>
<protein>
    <submittedName>
        <fullName evidence="2">Uncharacterized protein</fullName>
    </submittedName>
</protein>
<evidence type="ECO:0000313" key="3">
    <source>
        <dbReference type="Proteomes" id="UP001151760"/>
    </source>
</evidence>
<proteinExistence type="predicted"/>
<accession>A0ABQ5AQ90</accession>
<comment type="caution">
    <text evidence="2">The sequence shown here is derived from an EMBL/GenBank/DDBJ whole genome shotgun (WGS) entry which is preliminary data.</text>
</comment>
<evidence type="ECO:0000256" key="1">
    <source>
        <dbReference type="SAM" id="MobiDB-lite"/>
    </source>
</evidence>
<feature type="region of interest" description="Disordered" evidence="1">
    <location>
        <begin position="1"/>
        <end position="44"/>
    </location>
</feature>
<organism evidence="2 3">
    <name type="scientific">Tanacetum coccineum</name>
    <dbReference type="NCBI Taxonomy" id="301880"/>
    <lineage>
        <taxon>Eukaryota</taxon>
        <taxon>Viridiplantae</taxon>
        <taxon>Streptophyta</taxon>
        <taxon>Embryophyta</taxon>
        <taxon>Tracheophyta</taxon>
        <taxon>Spermatophyta</taxon>
        <taxon>Magnoliopsida</taxon>
        <taxon>eudicotyledons</taxon>
        <taxon>Gunneridae</taxon>
        <taxon>Pentapetalae</taxon>
        <taxon>asterids</taxon>
        <taxon>campanulids</taxon>
        <taxon>Asterales</taxon>
        <taxon>Asteraceae</taxon>
        <taxon>Asteroideae</taxon>
        <taxon>Anthemideae</taxon>
        <taxon>Anthemidinae</taxon>
        <taxon>Tanacetum</taxon>
    </lineage>
</organism>
<dbReference type="Proteomes" id="UP001151760">
    <property type="component" value="Unassembled WGS sequence"/>
</dbReference>
<reference evidence="2" key="2">
    <citation type="submission" date="2022-01" db="EMBL/GenBank/DDBJ databases">
        <authorList>
            <person name="Yamashiro T."/>
            <person name="Shiraishi A."/>
            <person name="Satake H."/>
            <person name="Nakayama K."/>
        </authorList>
    </citation>
    <scope>NUCLEOTIDE SEQUENCE</scope>
</reference>
<evidence type="ECO:0000313" key="2">
    <source>
        <dbReference type="EMBL" id="GJT03224.1"/>
    </source>
</evidence>
<reference evidence="2" key="1">
    <citation type="journal article" date="2022" name="Int. J. Mol. Sci.">
        <title>Draft Genome of Tanacetum Coccineum: Genomic Comparison of Closely Related Tanacetum-Family Plants.</title>
        <authorList>
            <person name="Yamashiro T."/>
            <person name="Shiraishi A."/>
            <person name="Nakayama K."/>
            <person name="Satake H."/>
        </authorList>
    </citation>
    <scope>NUCLEOTIDE SEQUENCE</scope>
</reference>
<gene>
    <name evidence="2" type="ORF">Tco_0824393</name>
</gene>
<name>A0ABQ5AQ90_9ASTR</name>
<dbReference type="EMBL" id="BQNB010012409">
    <property type="protein sequence ID" value="GJT03224.1"/>
    <property type="molecule type" value="Genomic_DNA"/>
</dbReference>
<keyword evidence="3" id="KW-1185">Reference proteome</keyword>